<dbReference type="RefSeq" id="WP_197006205.1">
    <property type="nucleotide sequence ID" value="NZ_BONS01000008.1"/>
</dbReference>
<proteinExistence type="predicted"/>
<keyword evidence="3" id="KW-1185">Reference proteome</keyword>
<evidence type="ECO:0000256" key="1">
    <source>
        <dbReference type="SAM" id="Phobius"/>
    </source>
</evidence>
<reference evidence="2" key="1">
    <citation type="submission" date="2020-11" db="EMBL/GenBank/DDBJ databases">
        <title>Sequencing the genomes of 1000 actinobacteria strains.</title>
        <authorList>
            <person name="Klenk H.-P."/>
        </authorList>
    </citation>
    <scope>NUCLEOTIDE SEQUENCE</scope>
    <source>
        <strain evidence="2">DSM 45356</strain>
    </source>
</reference>
<protein>
    <submittedName>
        <fullName evidence="2">Uncharacterized protein</fullName>
    </submittedName>
</protein>
<keyword evidence="1" id="KW-0812">Transmembrane</keyword>
<evidence type="ECO:0000313" key="2">
    <source>
        <dbReference type="EMBL" id="MBG6139561.1"/>
    </source>
</evidence>
<dbReference type="EMBL" id="JADOUF010000001">
    <property type="protein sequence ID" value="MBG6139561.1"/>
    <property type="molecule type" value="Genomic_DNA"/>
</dbReference>
<organism evidence="2 3">
    <name type="scientific">Longispora fulva</name>
    <dbReference type="NCBI Taxonomy" id="619741"/>
    <lineage>
        <taxon>Bacteria</taxon>
        <taxon>Bacillati</taxon>
        <taxon>Actinomycetota</taxon>
        <taxon>Actinomycetes</taxon>
        <taxon>Micromonosporales</taxon>
        <taxon>Micromonosporaceae</taxon>
        <taxon>Longispora</taxon>
    </lineage>
</organism>
<feature type="transmembrane region" description="Helical" evidence="1">
    <location>
        <begin position="12"/>
        <end position="28"/>
    </location>
</feature>
<comment type="caution">
    <text evidence="2">The sequence shown here is derived from an EMBL/GenBank/DDBJ whole genome shotgun (WGS) entry which is preliminary data.</text>
</comment>
<gene>
    <name evidence="2" type="ORF">IW245_005755</name>
</gene>
<name>A0A8J7GX54_9ACTN</name>
<dbReference type="AlphaFoldDB" id="A0A8J7GX54"/>
<accession>A0A8J7GX54</accession>
<dbReference type="Proteomes" id="UP000622552">
    <property type="component" value="Unassembled WGS sequence"/>
</dbReference>
<keyword evidence="1" id="KW-0472">Membrane</keyword>
<evidence type="ECO:0000313" key="3">
    <source>
        <dbReference type="Proteomes" id="UP000622552"/>
    </source>
</evidence>
<keyword evidence="1" id="KW-1133">Transmembrane helix</keyword>
<sequence>MIPQYLKRPKYAVFLGVFLVLVAAILLTPRKHDTWKPAADCVKPSLTTLGDQIAKGTKVYWAATGPEGRYAVTVGAAELAVDANQKISVTKTDSDVPPIAGLTDLVGCLKSGSVDAVLPVGEHTLRLFRIESQTATEVARKDFKVTG</sequence>